<feature type="domain" description="VanZ-like" evidence="2">
    <location>
        <begin position="34"/>
        <end position="112"/>
    </location>
</feature>
<dbReference type="OrthoDB" id="1524985at2"/>
<evidence type="ECO:0000313" key="3">
    <source>
        <dbReference type="EMBL" id="OIN57655.1"/>
    </source>
</evidence>
<feature type="transmembrane region" description="Helical" evidence="1">
    <location>
        <begin position="44"/>
        <end position="60"/>
    </location>
</feature>
<accession>A0A1S2VHD6</accession>
<dbReference type="EMBL" id="MORL01000010">
    <property type="protein sequence ID" value="OIN57655.1"/>
    <property type="molecule type" value="Genomic_DNA"/>
</dbReference>
<dbReference type="PANTHER" id="PTHR28008:SF1">
    <property type="entry name" value="DOMAIN PROTEIN, PUTATIVE (AFU_ORTHOLOGUE AFUA_3G10980)-RELATED"/>
    <property type="match status" value="1"/>
</dbReference>
<evidence type="ECO:0000313" key="4">
    <source>
        <dbReference type="Proteomes" id="UP000181790"/>
    </source>
</evidence>
<name>A0A1S2VHD6_9BACT</name>
<comment type="caution">
    <text evidence="3">The sequence shown here is derived from an EMBL/GenBank/DDBJ whole genome shotgun (WGS) entry which is preliminary data.</text>
</comment>
<keyword evidence="1" id="KW-0472">Membrane</keyword>
<feature type="transmembrane region" description="Helical" evidence="1">
    <location>
        <begin position="67"/>
        <end position="85"/>
    </location>
</feature>
<dbReference type="AlphaFoldDB" id="A0A1S2VHD6"/>
<organism evidence="3 4">
    <name type="scientific">Arsenicibacter rosenii</name>
    <dbReference type="NCBI Taxonomy" id="1750698"/>
    <lineage>
        <taxon>Bacteria</taxon>
        <taxon>Pseudomonadati</taxon>
        <taxon>Bacteroidota</taxon>
        <taxon>Cytophagia</taxon>
        <taxon>Cytophagales</taxon>
        <taxon>Spirosomataceae</taxon>
        <taxon>Arsenicibacter</taxon>
    </lineage>
</organism>
<keyword evidence="1" id="KW-1133">Transmembrane helix</keyword>
<dbReference type="InterPro" id="IPR006976">
    <property type="entry name" value="VanZ-like"/>
</dbReference>
<evidence type="ECO:0000256" key="1">
    <source>
        <dbReference type="SAM" id="Phobius"/>
    </source>
</evidence>
<feature type="transmembrane region" description="Helical" evidence="1">
    <location>
        <begin position="12"/>
        <end position="32"/>
    </location>
</feature>
<dbReference type="PANTHER" id="PTHR28008">
    <property type="entry name" value="DOMAIN PROTEIN, PUTATIVE (AFU_ORTHOLOGUE AFUA_3G10980)-RELATED"/>
    <property type="match status" value="1"/>
</dbReference>
<evidence type="ECO:0000259" key="2">
    <source>
        <dbReference type="Pfam" id="PF04892"/>
    </source>
</evidence>
<keyword evidence="1" id="KW-0812">Transmembrane</keyword>
<proteinExistence type="predicted"/>
<sequence length="121" mass="13497">MDVLNQLITRKNFWRLAILWTVIMFIGCAWPGNGMPSVDNFDKVEHLGIFALFAWLWLRAGRSVTWVLIAGIIYGMGIEVFQGAFPVLKRSFDLYDGIADAVGTVLGILVAQIPVFKAADH</sequence>
<protein>
    <recommendedName>
        <fullName evidence="2">VanZ-like domain-containing protein</fullName>
    </recommendedName>
</protein>
<keyword evidence="4" id="KW-1185">Reference proteome</keyword>
<gene>
    <name evidence="3" type="ORF">BLX24_18055</name>
</gene>
<dbReference type="Pfam" id="PF04892">
    <property type="entry name" value="VanZ"/>
    <property type="match status" value="1"/>
</dbReference>
<dbReference type="RefSeq" id="WP_071504596.1">
    <property type="nucleotide sequence ID" value="NZ_MORL01000010.1"/>
</dbReference>
<feature type="transmembrane region" description="Helical" evidence="1">
    <location>
        <begin position="97"/>
        <end position="116"/>
    </location>
</feature>
<reference evidence="3 4" key="1">
    <citation type="submission" date="2016-10" db="EMBL/GenBank/DDBJ databases">
        <title>Arsenicibacter rosenii gen. nov., sp. nov., an efficient arsenic-methylating bacterium isolated from an arsenic-contaminated paddy soil.</title>
        <authorList>
            <person name="Huang K."/>
        </authorList>
    </citation>
    <scope>NUCLEOTIDE SEQUENCE [LARGE SCALE GENOMIC DNA]</scope>
    <source>
        <strain evidence="3 4">SM-1</strain>
    </source>
</reference>
<dbReference type="Proteomes" id="UP000181790">
    <property type="component" value="Unassembled WGS sequence"/>
</dbReference>